<keyword evidence="1" id="KW-0472">Membrane</keyword>
<protein>
    <submittedName>
        <fullName evidence="2">Uncharacterized protein</fullName>
    </submittedName>
</protein>
<gene>
    <name evidence="2" type="ORF">CJF60_04410</name>
</gene>
<dbReference type="Proteomes" id="UP000217033">
    <property type="component" value="Unassembled WGS sequence"/>
</dbReference>
<accession>A0ABX4H4X8</accession>
<proteinExistence type="predicted"/>
<feature type="transmembrane region" description="Helical" evidence="1">
    <location>
        <begin position="113"/>
        <end position="140"/>
    </location>
</feature>
<keyword evidence="3" id="KW-1185">Reference proteome</keyword>
<feature type="transmembrane region" description="Helical" evidence="1">
    <location>
        <begin position="15"/>
        <end position="39"/>
    </location>
</feature>
<name>A0ABX4H4X8_9BACT</name>
<reference evidence="2" key="1">
    <citation type="submission" date="2017-08" db="EMBL/GenBank/DDBJ databases">
        <authorList>
            <person name="Alvarez-Ponce D."/>
            <person name="Weitzman C.L."/>
            <person name="Tillett R.L."/>
            <person name="Sandmeier F.C."/>
            <person name="Tracy C.R."/>
        </authorList>
    </citation>
    <scope>NUCLEOTIDE SEQUENCE [LARGE SCALE GENOMIC DNA]</scope>
    <source>
        <strain evidence="2">PS6</strain>
    </source>
</reference>
<dbReference type="EMBL" id="NQMN01000002">
    <property type="protein sequence ID" value="PAF54951.1"/>
    <property type="molecule type" value="Genomic_DNA"/>
</dbReference>
<evidence type="ECO:0000256" key="1">
    <source>
        <dbReference type="SAM" id="Phobius"/>
    </source>
</evidence>
<sequence length="278" mass="33098">MNEIKTLQLQAEQNLFLVFVPILIGASFLFYLWFWVVFVSRNRKLMIKKTGLPIAFINYAKDATYRRHVFYFSLILLAINLLILVIALTLGSYKANLFTDADTYEVTRYLTTAVVHLGLISLANMLFFIILSSITSVIFFKKEPKSNKEIIINIEELKRFCQYYENPIDSSKAIDSSHNGLWNWVFIYFLFQFFFWYPQIYVSFKTKNYYEIFAGLPRWNVSEEKKYQAIIYDLSLMANYLWYSHMFFTSEHKLAQVRGWLNIYIREAERHGFVFPTE</sequence>
<keyword evidence="1" id="KW-0812">Transmembrane</keyword>
<comment type="caution">
    <text evidence="2">The sequence shown here is derived from an EMBL/GenBank/DDBJ whole genome shotgun (WGS) entry which is preliminary data.</text>
</comment>
<dbReference type="RefSeq" id="WP_084232150.1">
    <property type="nucleotide sequence ID" value="NZ_FWXE01000004.1"/>
</dbReference>
<evidence type="ECO:0000313" key="2">
    <source>
        <dbReference type="EMBL" id="PAF54951.1"/>
    </source>
</evidence>
<feature type="transmembrane region" description="Helical" evidence="1">
    <location>
        <begin position="181"/>
        <end position="198"/>
    </location>
</feature>
<keyword evidence="1" id="KW-1133">Transmembrane helix</keyword>
<evidence type="ECO:0000313" key="3">
    <source>
        <dbReference type="Proteomes" id="UP000217033"/>
    </source>
</evidence>
<feature type="transmembrane region" description="Helical" evidence="1">
    <location>
        <begin position="69"/>
        <end position="93"/>
    </location>
</feature>
<organism evidence="2 3">
    <name type="scientific">Mycoplasmopsis agassizii</name>
    <dbReference type="NCBI Taxonomy" id="33922"/>
    <lineage>
        <taxon>Bacteria</taxon>
        <taxon>Bacillati</taxon>
        <taxon>Mycoplasmatota</taxon>
        <taxon>Mycoplasmoidales</taxon>
        <taxon>Metamycoplasmataceae</taxon>
        <taxon>Mycoplasmopsis</taxon>
    </lineage>
</organism>